<evidence type="ECO:0000256" key="1">
    <source>
        <dbReference type="SAM" id="MobiDB-lite"/>
    </source>
</evidence>
<reference evidence="2" key="1">
    <citation type="journal article" date="2022" name="bioRxiv">
        <title>Sequencing and chromosome-scale assembly of the giantPleurodeles waltlgenome.</title>
        <authorList>
            <person name="Brown T."/>
            <person name="Elewa A."/>
            <person name="Iarovenko S."/>
            <person name="Subramanian E."/>
            <person name="Araus A.J."/>
            <person name="Petzold A."/>
            <person name="Susuki M."/>
            <person name="Suzuki K.-i.T."/>
            <person name="Hayashi T."/>
            <person name="Toyoda A."/>
            <person name="Oliveira C."/>
            <person name="Osipova E."/>
            <person name="Leigh N.D."/>
            <person name="Simon A."/>
            <person name="Yun M.H."/>
        </authorList>
    </citation>
    <scope>NUCLEOTIDE SEQUENCE</scope>
    <source>
        <strain evidence="2">20211129_DDA</strain>
        <tissue evidence="2">Liver</tissue>
    </source>
</reference>
<protein>
    <submittedName>
        <fullName evidence="2">Uncharacterized protein</fullName>
    </submittedName>
</protein>
<dbReference type="Proteomes" id="UP001066276">
    <property type="component" value="Chromosome 6"/>
</dbReference>
<gene>
    <name evidence="2" type="ORF">NDU88_001381</name>
</gene>
<accession>A0AAV7Q6Q1</accession>
<feature type="region of interest" description="Disordered" evidence="1">
    <location>
        <begin position="45"/>
        <end position="99"/>
    </location>
</feature>
<comment type="caution">
    <text evidence="2">The sequence shown here is derived from an EMBL/GenBank/DDBJ whole genome shotgun (WGS) entry which is preliminary data.</text>
</comment>
<evidence type="ECO:0000313" key="3">
    <source>
        <dbReference type="Proteomes" id="UP001066276"/>
    </source>
</evidence>
<organism evidence="2 3">
    <name type="scientific">Pleurodeles waltl</name>
    <name type="common">Iberian ribbed newt</name>
    <dbReference type="NCBI Taxonomy" id="8319"/>
    <lineage>
        <taxon>Eukaryota</taxon>
        <taxon>Metazoa</taxon>
        <taxon>Chordata</taxon>
        <taxon>Craniata</taxon>
        <taxon>Vertebrata</taxon>
        <taxon>Euteleostomi</taxon>
        <taxon>Amphibia</taxon>
        <taxon>Batrachia</taxon>
        <taxon>Caudata</taxon>
        <taxon>Salamandroidea</taxon>
        <taxon>Salamandridae</taxon>
        <taxon>Pleurodelinae</taxon>
        <taxon>Pleurodeles</taxon>
    </lineage>
</organism>
<keyword evidence="3" id="KW-1185">Reference proteome</keyword>
<dbReference type="EMBL" id="JANPWB010000010">
    <property type="protein sequence ID" value="KAJ1134935.1"/>
    <property type="molecule type" value="Genomic_DNA"/>
</dbReference>
<name>A0AAV7Q6Q1_PLEWA</name>
<sequence length="99" mass="10920">MEIELSCPPASLFDDGEEGSVDFCNRCSVLQSPWMVVDEPLLADRGGADMQSPKVTQRPHQGLSESLPVGSLPPRQGLERYNLRPRPPRSTRLKGFVAD</sequence>
<dbReference type="AlphaFoldDB" id="A0AAV7Q6Q1"/>
<proteinExistence type="predicted"/>
<evidence type="ECO:0000313" key="2">
    <source>
        <dbReference type="EMBL" id="KAJ1134935.1"/>
    </source>
</evidence>